<dbReference type="SMART" id="SM00448">
    <property type="entry name" value="REC"/>
    <property type="match status" value="1"/>
</dbReference>
<dbReference type="PANTHER" id="PTHR44591">
    <property type="entry name" value="STRESS RESPONSE REGULATOR PROTEIN 1"/>
    <property type="match status" value="1"/>
</dbReference>
<sequence length="121" mass="13552">MSNTILLIEDKPGLLDTVQSLLELHNYAVITATNGQEGVDLARIHLPDLVISDIYMPILNGYQLLEQFQQDEQLHKIPVIILSAKTAEDEMNLAYQKGAAGYITKPFLFTSLHEAMKKLLT</sequence>
<evidence type="ECO:0000313" key="4">
    <source>
        <dbReference type="EMBL" id="MVT43240.1"/>
    </source>
</evidence>
<keyword evidence="1 2" id="KW-0597">Phosphoprotein</keyword>
<proteinExistence type="predicted"/>
<reference evidence="4 5" key="1">
    <citation type="submission" date="2019-12" db="EMBL/GenBank/DDBJ databases">
        <title>The draft genomic sequence of strain Chitinophaga oryziterrae JCM 16595.</title>
        <authorList>
            <person name="Zhang X."/>
        </authorList>
    </citation>
    <scope>NUCLEOTIDE SEQUENCE [LARGE SCALE GENOMIC DNA]</scope>
    <source>
        <strain evidence="4 5">JCM 16595</strain>
    </source>
</reference>
<dbReference type="Gene3D" id="3.40.50.2300">
    <property type="match status" value="1"/>
</dbReference>
<dbReference type="GO" id="GO:0000160">
    <property type="term" value="P:phosphorelay signal transduction system"/>
    <property type="evidence" value="ECO:0007669"/>
    <property type="project" value="InterPro"/>
</dbReference>
<evidence type="ECO:0000313" key="5">
    <source>
        <dbReference type="Proteomes" id="UP000468388"/>
    </source>
</evidence>
<dbReference type="Proteomes" id="UP000468388">
    <property type="component" value="Unassembled WGS sequence"/>
</dbReference>
<organism evidence="4 5">
    <name type="scientific">Chitinophaga oryziterrae</name>
    <dbReference type="NCBI Taxonomy" id="1031224"/>
    <lineage>
        <taxon>Bacteria</taxon>
        <taxon>Pseudomonadati</taxon>
        <taxon>Bacteroidota</taxon>
        <taxon>Chitinophagia</taxon>
        <taxon>Chitinophagales</taxon>
        <taxon>Chitinophagaceae</taxon>
        <taxon>Chitinophaga</taxon>
    </lineage>
</organism>
<name>A0A6N8JDE6_9BACT</name>
<comment type="caution">
    <text evidence="4">The sequence shown here is derived from an EMBL/GenBank/DDBJ whole genome shotgun (WGS) entry which is preliminary data.</text>
</comment>
<dbReference type="PANTHER" id="PTHR44591:SF3">
    <property type="entry name" value="RESPONSE REGULATORY DOMAIN-CONTAINING PROTEIN"/>
    <property type="match status" value="1"/>
</dbReference>
<dbReference type="InterPro" id="IPR050595">
    <property type="entry name" value="Bact_response_regulator"/>
</dbReference>
<evidence type="ECO:0000256" key="1">
    <source>
        <dbReference type="ARBA" id="ARBA00022553"/>
    </source>
</evidence>
<evidence type="ECO:0000256" key="2">
    <source>
        <dbReference type="PROSITE-ProRule" id="PRU00169"/>
    </source>
</evidence>
<dbReference type="EMBL" id="WRXO01000007">
    <property type="protein sequence ID" value="MVT43240.1"/>
    <property type="molecule type" value="Genomic_DNA"/>
</dbReference>
<dbReference type="PROSITE" id="PS50110">
    <property type="entry name" value="RESPONSE_REGULATORY"/>
    <property type="match status" value="1"/>
</dbReference>
<evidence type="ECO:0000259" key="3">
    <source>
        <dbReference type="PROSITE" id="PS50110"/>
    </source>
</evidence>
<accession>A0A6N8JDE6</accession>
<dbReference type="InterPro" id="IPR011006">
    <property type="entry name" value="CheY-like_superfamily"/>
</dbReference>
<dbReference type="SUPFAM" id="SSF52172">
    <property type="entry name" value="CheY-like"/>
    <property type="match status" value="1"/>
</dbReference>
<keyword evidence="5" id="KW-1185">Reference proteome</keyword>
<gene>
    <name evidence="4" type="ORF">GO495_21765</name>
</gene>
<dbReference type="RefSeq" id="WP_157301852.1">
    <property type="nucleotide sequence ID" value="NZ_BAAAZB010000026.1"/>
</dbReference>
<feature type="domain" description="Response regulatory" evidence="3">
    <location>
        <begin position="4"/>
        <end position="120"/>
    </location>
</feature>
<protein>
    <submittedName>
        <fullName evidence="4">Response regulator</fullName>
    </submittedName>
</protein>
<dbReference type="Pfam" id="PF00072">
    <property type="entry name" value="Response_reg"/>
    <property type="match status" value="1"/>
</dbReference>
<dbReference type="InterPro" id="IPR001789">
    <property type="entry name" value="Sig_transdc_resp-reg_receiver"/>
</dbReference>
<feature type="modified residue" description="4-aspartylphosphate" evidence="2">
    <location>
        <position position="53"/>
    </location>
</feature>
<dbReference type="AlphaFoldDB" id="A0A6N8JDE6"/>
<dbReference type="CDD" id="cd00156">
    <property type="entry name" value="REC"/>
    <property type="match status" value="1"/>
</dbReference>
<dbReference type="OrthoDB" id="9789181at2"/>